<dbReference type="Proteomes" id="UP000582231">
    <property type="component" value="Unassembled WGS sequence"/>
</dbReference>
<keyword evidence="1" id="KW-0812">Transmembrane</keyword>
<evidence type="ECO:0000256" key="1">
    <source>
        <dbReference type="SAM" id="Phobius"/>
    </source>
</evidence>
<accession>A0A852R243</accession>
<gene>
    <name evidence="2" type="ORF">BJ958_000379</name>
</gene>
<evidence type="ECO:0000313" key="3">
    <source>
        <dbReference type="Proteomes" id="UP000582231"/>
    </source>
</evidence>
<dbReference type="AlphaFoldDB" id="A0A852R243"/>
<organism evidence="2 3">
    <name type="scientific">Nocardioides kongjuensis</name>
    <dbReference type="NCBI Taxonomy" id="349522"/>
    <lineage>
        <taxon>Bacteria</taxon>
        <taxon>Bacillati</taxon>
        <taxon>Actinomycetota</taxon>
        <taxon>Actinomycetes</taxon>
        <taxon>Propionibacteriales</taxon>
        <taxon>Nocardioidaceae</taxon>
        <taxon>Nocardioides</taxon>
    </lineage>
</organism>
<keyword evidence="1" id="KW-0472">Membrane</keyword>
<protein>
    <recommendedName>
        <fullName evidence="4">WD40 repeat domain-containing protein</fullName>
    </recommendedName>
</protein>
<keyword evidence="3" id="KW-1185">Reference proteome</keyword>
<dbReference type="RefSeq" id="WP_179725040.1">
    <property type="nucleotide sequence ID" value="NZ_BAABEF010000001.1"/>
</dbReference>
<keyword evidence="1" id="KW-1133">Transmembrane helix</keyword>
<proteinExistence type="predicted"/>
<feature type="transmembrane region" description="Helical" evidence="1">
    <location>
        <begin position="41"/>
        <end position="59"/>
    </location>
</feature>
<dbReference type="EMBL" id="JACCBF010000001">
    <property type="protein sequence ID" value="NYD28833.1"/>
    <property type="molecule type" value="Genomic_DNA"/>
</dbReference>
<evidence type="ECO:0000313" key="2">
    <source>
        <dbReference type="EMBL" id="NYD28833.1"/>
    </source>
</evidence>
<comment type="caution">
    <text evidence="2">The sequence shown here is derived from an EMBL/GenBank/DDBJ whole genome shotgun (WGS) entry which is preliminary data.</text>
</comment>
<sequence length="363" mass="38203">MSIDLGDLLTERIDDFAVPPADPGVARAAGRRLRRRRRTTTALAATTVIAVGVGLAVTLPGSGRDGRTVRDPAYASVGPLDFSHGARAYADPGATLHLGGRDFPYGDMTWLDTDAAATQEGIVFFDAGRPMLLDTKGEVSRLVDGPLDAPHGFHPTAKVDGSGRVVAWATLHDGTATIAVRDLATGDELGSTTLDCGACGDLVIDGIDRGAVFVRDRSGTRTWSWGADEWRDFAGPGTRVADVRAGVVLYDGPRPTDLGEWRLVAGAIDAQLTLDGRYVLYWSSTLQPTTPGEAPVVLPVGPPAMGDSFGWYAVDTDGSILVATGTDYPGFTIYDCVVGAPRCDEVGRLKVTGGDPQFIGVDM</sequence>
<reference evidence="2 3" key="1">
    <citation type="submission" date="2020-07" db="EMBL/GenBank/DDBJ databases">
        <title>Sequencing the genomes of 1000 actinobacteria strains.</title>
        <authorList>
            <person name="Klenk H.-P."/>
        </authorList>
    </citation>
    <scope>NUCLEOTIDE SEQUENCE [LARGE SCALE GENOMIC DNA]</scope>
    <source>
        <strain evidence="2 3">DSM 19082</strain>
    </source>
</reference>
<evidence type="ECO:0008006" key="4">
    <source>
        <dbReference type="Google" id="ProtNLM"/>
    </source>
</evidence>
<name>A0A852R243_9ACTN</name>